<dbReference type="Pfam" id="PF17920">
    <property type="entry name" value="TetR_C_16"/>
    <property type="match status" value="1"/>
</dbReference>
<accession>A0A919W5K4</accession>
<evidence type="ECO:0000313" key="7">
    <source>
        <dbReference type="Proteomes" id="UP000681340"/>
    </source>
</evidence>
<dbReference type="InterPro" id="IPR036271">
    <property type="entry name" value="Tet_transcr_reg_TetR-rel_C_sf"/>
</dbReference>
<dbReference type="GO" id="GO:0000976">
    <property type="term" value="F:transcription cis-regulatory region binding"/>
    <property type="evidence" value="ECO:0007669"/>
    <property type="project" value="TreeGrafter"/>
</dbReference>
<reference evidence="6" key="1">
    <citation type="submission" date="2021-03" db="EMBL/GenBank/DDBJ databases">
        <title>Whole genome shotgun sequence of Actinoplanes auranticolor NBRC 12245.</title>
        <authorList>
            <person name="Komaki H."/>
            <person name="Tamura T."/>
        </authorList>
    </citation>
    <scope>NUCLEOTIDE SEQUENCE</scope>
    <source>
        <strain evidence="6">NBRC 12245</strain>
    </source>
</reference>
<feature type="DNA-binding region" description="H-T-H motif" evidence="4">
    <location>
        <begin position="37"/>
        <end position="56"/>
    </location>
</feature>
<protein>
    <submittedName>
        <fullName evidence="6">TetR family transcriptional regulator</fullName>
    </submittedName>
</protein>
<dbReference type="SUPFAM" id="SSF48498">
    <property type="entry name" value="Tetracyclin repressor-like, C-terminal domain"/>
    <property type="match status" value="1"/>
</dbReference>
<dbReference type="Gene3D" id="1.10.10.60">
    <property type="entry name" value="Homeodomain-like"/>
    <property type="match status" value="1"/>
</dbReference>
<dbReference type="Pfam" id="PF00440">
    <property type="entry name" value="TetR_N"/>
    <property type="match status" value="1"/>
</dbReference>
<evidence type="ECO:0000256" key="2">
    <source>
        <dbReference type="ARBA" id="ARBA00023125"/>
    </source>
</evidence>
<sequence>MSQASGSRRTRNPEEKQAAIIAAARAVFAERGYDRSTIREIARRAGVTHGLVILHFTSKEKLLLAAGSGPRILVDHVPGDLEGLAGRIARAFVTRMESADGADPFIAVVRSAAGDQQAAKALLQAMREESVAAYRQVLPSADVDARVDLVGAHLIGVTLNRYVLGGGPLATMPPEDLIARLTTSLHAILLE</sequence>
<evidence type="ECO:0000259" key="5">
    <source>
        <dbReference type="PROSITE" id="PS50977"/>
    </source>
</evidence>
<dbReference type="PRINTS" id="PR00455">
    <property type="entry name" value="HTHTETR"/>
</dbReference>
<evidence type="ECO:0000256" key="4">
    <source>
        <dbReference type="PROSITE-ProRule" id="PRU00335"/>
    </source>
</evidence>
<evidence type="ECO:0000256" key="1">
    <source>
        <dbReference type="ARBA" id="ARBA00023015"/>
    </source>
</evidence>
<dbReference type="SUPFAM" id="SSF46689">
    <property type="entry name" value="Homeodomain-like"/>
    <property type="match status" value="1"/>
</dbReference>
<dbReference type="InterPro" id="IPR001647">
    <property type="entry name" value="HTH_TetR"/>
</dbReference>
<comment type="caution">
    <text evidence="6">The sequence shown here is derived from an EMBL/GenBank/DDBJ whole genome shotgun (WGS) entry which is preliminary data.</text>
</comment>
<dbReference type="InterPro" id="IPR041678">
    <property type="entry name" value="TetR_C_16"/>
</dbReference>
<evidence type="ECO:0000313" key="6">
    <source>
        <dbReference type="EMBL" id="GIM80668.1"/>
    </source>
</evidence>
<name>A0A919W5K4_9ACTN</name>
<keyword evidence="2 4" id="KW-0238">DNA-binding</keyword>
<dbReference type="EMBL" id="BOQL01000102">
    <property type="protein sequence ID" value="GIM80668.1"/>
    <property type="molecule type" value="Genomic_DNA"/>
</dbReference>
<gene>
    <name evidence="6" type="ORF">Aau02nite_91630</name>
</gene>
<dbReference type="AlphaFoldDB" id="A0A919W5K4"/>
<dbReference type="PROSITE" id="PS50977">
    <property type="entry name" value="HTH_TETR_2"/>
    <property type="match status" value="1"/>
</dbReference>
<dbReference type="GO" id="GO:0003700">
    <property type="term" value="F:DNA-binding transcription factor activity"/>
    <property type="evidence" value="ECO:0007669"/>
    <property type="project" value="TreeGrafter"/>
</dbReference>
<dbReference type="PANTHER" id="PTHR30055:SF234">
    <property type="entry name" value="HTH-TYPE TRANSCRIPTIONAL REGULATOR BETI"/>
    <property type="match status" value="1"/>
</dbReference>
<organism evidence="6 7">
    <name type="scientific">Actinoplanes auranticolor</name>
    <dbReference type="NCBI Taxonomy" id="47988"/>
    <lineage>
        <taxon>Bacteria</taxon>
        <taxon>Bacillati</taxon>
        <taxon>Actinomycetota</taxon>
        <taxon>Actinomycetes</taxon>
        <taxon>Micromonosporales</taxon>
        <taxon>Micromonosporaceae</taxon>
        <taxon>Actinoplanes</taxon>
    </lineage>
</organism>
<dbReference type="PANTHER" id="PTHR30055">
    <property type="entry name" value="HTH-TYPE TRANSCRIPTIONAL REGULATOR RUTR"/>
    <property type="match status" value="1"/>
</dbReference>
<dbReference type="RefSeq" id="WP_212994924.1">
    <property type="nucleotide sequence ID" value="NZ_BAABEA010000027.1"/>
</dbReference>
<feature type="domain" description="HTH tetR-type" evidence="5">
    <location>
        <begin position="14"/>
        <end position="74"/>
    </location>
</feature>
<dbReference type="Gene3D" id="1.10.357.10">
    <property type="entry name" value="Tetracycline Repressor, domain 2"/>
    <property type="match status" value="1"/>
</dbReference>
<evidence type="ECO:0000256" key="3">
    <source>
        <dbReference type="ARBA" id="ARBA00023163"/>
    </source>
</evidence>
<dbReference type="InterPro" id="IPR050109">
    <property type="entry name" value="HTH-type_TetR-like_transc_reg"/>
</dbReference>
<proteinExistence type="predicted"/>
<dbReference type="Proteomes" id="UP000681340">
    <property type="component" value="Unassembled WGS sequence"/>
</dbReference>
<keyword evidence="3" id="KW-0804">Transcription</keyword>
<dbReference type="InterPro" id="IPR009057">
    <property type="entry name" value="Homeodomain-like_sf"/>
</dbReference>
<keyword evidence="1" id="KW-0805">Transcription regulation</keyword>
<keyword evidence="7" id="KW-1185">Reference proteome</keyword>